<evidence type="ECO:0000313" key="3">
    <source>
        <dbReference type="Proteomes" id="UP000308549"/>
    </source>
</evidence>
<evidence type="ECO:0000313" key="2">
    <source>
        <dbReference type="EMBL" id="TKA26993.1"/>
    </source>
</evidence>
<feature type="region of interest" description="Disordered" evidence="1">
    <location>
        <begin position="1"/>
        <end position="38"/>
    </location>
</feature>
<name>A0A4U0TX24_9PEZI</name>
<dbReference type="Proteomes" id="UP000308549">
    <property type="component" value="Unassembled WGS sequence"/>
</dbReference>
<sequence length="200" mass="22362">MTLPRCAVRRASVVQPDTHKANQGNKTQKEPATDKKRLDDVERLLALSSAASKARLAAYLAKKHEKNALHATPAAGSDMTPEAPRTEPPKRQSPKRRSAKCEYPGGLDGWLCDVKVLLKLDKEQEKKTRARKALEAARLLQKQFQEADQTPIPISAGMIMLSEYLAKQRERQRRKDGPPRQRDMSWVLRDEAVGAAEAGF</sequence>
<organism evidence="2 3">
    <name type="scientific">Salinomyces thailandicus</name>
    <dbReference type="NCBI Taxonomy" id="706561"/>
    <lineage>
        <taxon>Eukaryota</taxon>
        <taxon>Fungi</taxon>
        <taxon>Dikarya</taxon>
        <taxon>Ascomycota</taxon>
        <taxon>Pezizomycotina</taxon>
        <taxon>Dothideomycetes</taxon>
        <taxon>Dothideomycetidae</taxon>
        <taxon>Mycosphaerellales</taxon>
        <taxon>Teratosphaeriaceae</taxon>
        <taxon>Salinomyces</taxon>
    </lineage>
</organism>
<feature type="compositionally biased region" description="Basic and acidic residues" evidence="1">
    <location>
        <begin position="27"/>
        <end position="38"/>
    </location>
</feature>
<keyword evidence="3" id="KW-1185">Reference proteome</keyword>
<protein>
    <submittedName>
        <fullName evidence="2">Uncharacterized protein</fullName>
    </submittedName>
</protein>
<proteinExistence type="predicted"/>
<feature type="region of interest" description="Disordered" evidence="1">
    <location>
        <begin position="68"/>
        <end position="101"/>
    </location>
</feature>
<dbReference type="EMBL" id="NAJL01000025">
    <property type="protein sequence ID" value="TKA26993.1"/>
    <property type="molecule type" value="Genomic_DNA"/>
</dbReference>
<evidence type="ECO:0000256" key="1">
    <source>
        <dbReference type="SAM" id="MobiDB-lite"/>
    </source>
</evidence>
<dbReference type="AlphaFoldDB" id="A0A4U0TX24"/>
<gene>
    <name evidence="2" type="ORF">B0A50_05184</name>
</gene>
<comment type="caution">
    <text evidence="2">The sequence shown here is derived from an EMBL/GenBank/DDBJ whole genome shotgun (WGS) entry which is preliminary data.</text>
</comment>
<reference evidence="2 3" key="1">
    <citation type="submission" date="2017-03" db="EMBL/GenBank/DDBJ databases">
        <title>Genomes of endolithic fungi from Antarctica.</title>
        <authorList>
            <person name="Coleine C."/>
            <person name="Masonjones S."/>
            <person name="Stajich J.E."/>
        </authorList>
    </citation>
    <scope>NUCLEOTIDE SEQUENCE [LARGE SCALE GENOMIC DNA]</scope>
    <source>
        <strain evidence="2 3">CCFEE 6315</strain>
    </source>
</reference>
<accession>A0A4U0TX24</accession>
<feature type="region of interest" description="Disordered" evidence="1">
    <location>
        <begin position="168"/>
        <end position="188"/>
    </location>
</feature>